<dbReference type="InterPro" id="IPR012347">
    <property type="entry name" value="Ferritin-like"/>
</dbReference>
<accession>A0A0M0LGW1</accession>
<comment type="caution">
    <text evidence="1">The sequence shown here is derived from an EMBL/GenBank/DDBJ whole genome shotgun (WGS) entry which is preliminary data.</text>
</comment>
<name>A0A0M0LGW1_9BACI</name>
<sequence>MSEETKTFSPQQKEALVHLLFQLADDDFLFSYRGAEWLGLAPHIEEDVASASISQDSMGHATMFYQLLQELDLGKADHLAHARPASERKNSILVERVNGPGHYMDGAEYDWAYAVVRSYFYTQAKKVKIESLKQSTYAPLKEVAVRVNMELYYHLLHWKTWFVQLLTTTEEAKKRMLKAIQMVMDDWNDTFSFGDHADVMHQAGLIEEAKSLEQRWLNALDPVLTSVGVTLPAPASLSPLNGRSGQHSDDLAEALATLGEVYNTDPAASW</sequence>
<dbReference type="Proteomes" id="UP000037558">
    <property type="component" value="Unassembled WGS sequence"/>
</dbReference>
<dbReference type="PIRSF" id="PIRSF037834">
    <property type="entry name" value="PA_CoA_Oase3"/>
    <property type="match status" value="1"/>
</dbReference>
<dbReference type="OrthoDB" id="9789947at2"/>
<dbReference type="PATRIC" id="fig|284581.3.peg.390"/>
<dbReference type="GO" id="GO:0005829">
    <property type="term" value="C:cytosol"/>
    <property type="evidence" value="ECO:0007669"/>
    <property type="project" value="TreeGrafter"/>
</dbReference>
<protein>
    <submittedName>
        <fullName evidence="1">Phenylacetate-CoA oxygenase</fullName>
    </submittedName>
</protein>
<dbReference type="InterPro" id="IPR009078">
    <property type="entry name" value="Ferritin-like_SF"/>
</dbReference>
<dbReference type="InterPro" id="IPR011882">
    <property type="entry name" value="PaaC"/>
</dbReference>
<proteinExistence type="predicted"/>
<dbReference type="STRING" id="284581.AMD01_00730"/>
<dbReference type="PANTHER" id="PTHR30458">
    <property type="entry name" value="PHENYLACETIC ACID DEGRADATION PROTEIN PAA"/>
    <property type="match status" value="1"/>
</dbReference>
<dbReference type="EMBL" id="LILC01000002">
    <property type="protein sequence ID" value="KOO50320.1"/>
    <property type="molecule type" value="Genomic_DNA"/>
</dbReference>
<dbReference type="AlphaFoldDB" id="A0A0M0LGW1"/>
<organism evidence="1 2">
    <name type="scientific">Priestia koreensis</name>
    <dbReference type="NCBI Taxonomy" id="284581"/>
    <lineage>
        <taxon>Bacteria</taxon>
        <taxon>Bacillati</taxon>
        <taxon>Bacillota</taxon>
        <taxon>Bacilli</taxon>
        <taxon>Bacillales</taxon>
        <taxon>Bacillaceae</taxon>
        <taxon>Priestia</taxon>
    </lineage>
</organism>
<dbReference type="GO" id="GO:0010124">
    <property type="term" value="P:phenylacetate catabolic process"/>
    <property type="evidence" value="ECO:0007669"/>
    <property type="project" value="InterPro"/>
</dbReference>
<reference evidence="2" key="1">
    <citation type="submission" date="2015-08" db="EMBL/GenBank/DDBJ databases">
        <title>Fjat-14210 dsm16467.</title>
        <authorList>
            <person name="Liu B."/>
            <person name="Wang J."/>
            <person name="Zhu Y."/>
            <person name="Liu G."/>
            <person name="Chen Q."/>
            <person name="Chen Z."/>
            <person name="Lan J."/>
            <person name="Che J."/>
            <person name="Ge C."/>
            <person name="Shi H."/>
            <person name="Pan Z."/>
            <person name="Liu X."/>
        </authorList>
    </citation>
    <scope>NUCLEOTIDE SEQUENCE [LARGE SCALE GENOMIC DNA]</scope>
    <source>
        <strain evidence="2">DSM 16467</strain>
    </source>
</reference>
<dbReference type="InterPro" id="IPR007814">
    <property type="entry name" value="PaaA_PaaC"/>
</dbReference>
<dbReference type="InterPro" id="IPR052703">
    <property type="entry name" value="Aromatic_CoA_ox/epox"/>
</dbReference>
<dbReference type="PANTHER" id="PTHR30458:SF0">
    <property type="entry name" value="1,2-PHENYLACETYL-COA EPOXIDASE, SUBUNIT C"/>
    <property type="match status" value="1"/>
</dbReference>
<evidence type="ECO:0000313" key="1">
    <source>
        <dbReference type="EMBL" id="KOO50320.1"/>
    </source>
</evidence>
<keyword evidence="2" id="KW-1185">Reference proteome</keyword>
<dbReference type="NCBIfam" id="TIGR02158">
    <property type="entry name" value="PA_CoA_Oxy3"/>
    <property type="match status" value="1"/>
</dbReference>
<dbReference type="SUPFAM" id="SSF47240">
    <property type="entry name" value="Ferritin-like"/>
    <property type="match status" value="1"/>
</dbReference>
<dbReference type="RefSeq" id="WP_053399470.1">
    <property type="nucleotide sequence ID" value="NZ_LILC01000002.1"/>
</dbReference>
<dbReference type="Pfam" id="PF05138">
    <property type="entry name" value="PaaA_PaaC"/>
    <property type="match status" value="1"/>
</dbReference>
<gene>
    <name evidence="1" type="ORF">AMD01_00730</name>
</gene>
<evidence type="ECO:0000313" key="2">
    <source>
        <dbReference type="Proteomes" id="UP000037558"/>
    </source>
</evidence>
<dbReference type="Gene3D" id="1.20.1260.10">
    <property type="match status" value="1"/>
</dbReference>